<reference evidence="18" key="1">
    <citation type="submission" date="2021-04" db="EMBL/GenBank/DDBJ databases">
        <authorList>
            <consortium name="Wellcome Sanger Institute Data Sharing"/>
        </authorList>
    </citation>
    <scope>NUCLEOTIDE SEQUENCE [LARGE SCALE GENOMIC DNA]</scope>
</reference>
<dbReference type="InParanoid" id="A0A671W3Z9"/>
<evidence type="ECO:0000256" key="8">
    <source>
        <dbReference type="ARBA" id="ARBA00022723"/>
    </source>
</evidence>
<keyword evidence="10" id="KW-0862">Zinc</keyword>
<evidence type="ECO:0000256" key="15">
    <source>
        <dbReference type="ARBA" id="ARBA00039650"/>
    </source>
</evidence>
<evidence type="ECO:0000256" key="7">
    <source>
        <dbReference type="ARBA" id="ARBA00022618"/>
    </source>
</evidence>
<keyword evidence="13" id="KW-0131">Cell cycle</keyword>
<evidence type="ECO:0000256" key="16">
    <source>
        <dbReference type="ARBA" id="ARBA00046705"/>
    </source>
</evidence>
<evidence type="ECO:0000256" key="14">
    <source>
        <dbReference type="ARBA" id="ARBA00023328"/>
    </source>
</evidence>
<evidence type="ECO:0000256" key="12">
    <source>
        <dbReference type="ARBA" id="ARBA00023242"/>
    </source>
</evidence>
<dbReference type="PANTHER" id="PTHR16431">
    <property type="entry name" value="NEUROGENIC PROTEIN MASTERMIND"/>
    <property type="match status" value="1"/>
</dbReference>
<evidence type="ECO:0000256" key="9">
    <source>
        <dbReference type="ARBA" id="ARBA00022776"/>
    </source>
</evidence>
<dbReference type="Ensembl" id="ENSSAUT00010035120.1">
    <property type="protein sequence ID" value="ENSSAUP00010033334.1"/>
    <property type="gene ID" value="ENSSAUG00010014154.1"/>
</dbReference>
<evidence type="ECO:0000313" key="18">
    <source>
        <dbReference type="Ensembl" id="ENSSAUP00010033334.1"/>
    </source>
</evidence>
<dbReference type="GO" id="GO:0051301">
    <property type="term" value="P:cell division"/>
    <property type="evidence" value="ECO:0007669"/>
    <property type="project" value="UniProtKB-KW"/>
</dbReference>
<dbReference type="AlphaFoldDB" id="A0A671W3Z9"/>
<organism evidence="18 19">
    <name type="scientific">Sparus aurata</name>
    <name type="common">Gilthead sea bream</name>
    <dbReference type="NCBI Taxonomy" id="8175"/>
    <lineage>
        <taxon>Eukaryota</taxon>
        <taxon>Metazoa</taxon>
        <taxon>Chordata</taxon>
        <taxon>Craniata</taxon>
        <taxon>Vertebrata</taxon>
        <taxon>Euteleostomi</taxon>
        <taxon>Actinopterygii</taxon>
        <taxon>Neopterygii</taxon>
        <taxon>Teleostei</taxon>
        <taxon>Neoteleostei</taxon>
        <taxon>Acanthomorphata</taxon>
        <taxon>Eupercaria</taxon>
        <taxon>Spariformes</taxon>
        <taxon>Sparidae</taxon>
        <taxon>Sparus</taxon>
    </lineage>
</organism>
<accession>A0A671W3Z9</accession>
<dbReference type="GO" id="GO:0034080">
    <property type="term" value="P:CENP-A containing chromatin assembly"/>
    <property type="evidence" value="ECO:0007669"/>
    <property type="project" value="TreeGrafter"/>
</dbReference>
<dbReference type="InterPro" id="IPR034752">
    <property type="entry name" value="Mis18"/>
</dbReference>
<evidence type="ECO:0000259" key="17">
    <source>
        <dbReference type="PROSITE" id="PS51793"/>
    </source>
</evidence>
<comment type="subunit">
    <text evidence="16">Homodimer, and heterodimer with OIP5/MIS18B. Identified in a complex containing MIS18A, OIP5/MIS18B, MIS18BP1, RBBP7 and RBBP4.</text>
</comment>
<dbReference type="GO" id="GO:0005634">
    <property type="term" value="C:nucleus"/>
    <property type="evidence" value="ECO:0007669"/>
    <property type="project" value="UniProtKB-SubCell"/>
</dbReference>
<sequence>MHIGLVDLELAWLATQYVAIFQPPSINIAGYRLISKCGFKYPLHLLLKKESFIKATREIQKASLPPLTHETGSTRALNLASSRFRSSLPRKTQKHRQKIENSTFETSSLNSTVVDGKLFDREVEDEDEDEDVDDGPVVFICGKCKMPVGDSMSWDGGEDGENQIRLKRVTHNVLIGKENRLYELNKRSVCLVVDLVCRGCHTVLGMVYTSTPKNLDHRRFTFCLNVEDIDSYVLGSASQMLAAEGPKELPVTLEYRGIVEQELMEVIYCCCCSLSVFSDIVLL</sequence>
<comment type="subcellular location">
    <subcellularLocation>
        <location evidence="3">Chromosome</location>
        <location evidence="3">Centromere</location>
    </subcellularLocation>
    <subcellularLocation>
        <location evidence="2">Nucleus</location>
    </subcellularLocation>
</comment>
<dbReference type="PANTHER" id="PTHR16431:SF2">
    <property type="entry name" value="PROTEIN MIS18-ALPHA"/>
    <property type="match status" value="1"/>
</dbReference>
<evidence type="ECO:0000256" key="10">
    <source>
        <dbReference type="ARBA" id="ARBA00022833"/>
    </source>
</evidence>
<keyword evidence="19" id="KW-1185">Reference proteome</keyword>
<dbReference type="GO" id="GO:0007059">
    <property type="term" value="P:chromosome segregation"/>
    <property type="evidence" value="ECO:0007669"/>
    <property type="project" value="TreeGrafter"/>
</dbReference>
<proteinExistence type="predicted"/>
<evidence type="ECO:0000256" key="11">
    <source>
        <dbReference type="ARBA" id="ARBA00022843"/>
    </source>
</evidence>
<keyword evidence="14" id="KW-0137">Centromere</keyword>
<evidence type="ECO:0000256" key="2">
    <source>
        <dbReference type="ARBA" id="ARBA00004123"/>
    </source>
</evidence>
<evidence type="ECO:0000256" key="13">
    <source>
        <dbReference type="ARBA" id="ARBA00023306"/>
    </source>
</evidence>
<keyword evidence="9" id="KW-0498">Mitosis</keyword>
<dbReference type="GO" id="GO:0000775">
    <property type="term" value="C:chromosome, centromeric region"/>
    <property type="evidence" value="ECO:0007669"/>
    <property type="project" value="UniProtKB-SubCell"/>
</dbReference>
<comment type="function">
    <text evidence="1">Required for recruitment of CENPA to centromeres and normal chromosome segregation during mitosis.</text>
</comment>
<dbReference type="GeneTree" id="ENSGT00940000154267"/>
<keyword evidence="4" id="KW-0158">Chromosome</keyword>
<gene>
    <name evidence="18" type="primary">mis18a</name>
</gene>
<reference evidence="18" key="3">
    <citation type="submission" date="2025-09" db="UniProtKB">
        <authorList>
            <consortium name="Ensembl"/>
        </authorList>
    </citation>
    <scope>IDENTIFICATION</scope>
</reference>
<evidence type="ECO:0000256" key="3">
    <source>
        <dbReference type="ARBA" id="ARBA00004584"/>
    </source>
</evidence>
<keyword evidence="11" id="KW-0832">Ubl conjugation</keyword>
<protein>
    <recommendedName>
        <fullName evidence="15">Protein Mis18-alpha</fullName>
    </recommendedName>
</protein>
<keyword evidence="6" id="KW-0597">Phosphoprotein</keyword>
<evidence type="ECO:0000256" key="1">
    <source>
        <dbReference type="ARBA" id="ARBA00003694"/>
    </source>
</evidence>
<dbReference type="Pfam" id="PF03226">
    <property type="entry name" value="Yippee-Mis18"/>
    <property type="match status" value="1"/>
</dbReference>
<reference evidence="18" key="2">
    <citation type="submission" date="2025-08" db="UniProtKB">
        <authorList>
            <consortium name="Ensembl"/>
        </authorList>
    </citation>
    <scope>IDENTIFICATION</scope>
</reference>
<feature type="domain" description="Mis18" evidence="17">
    <location>
        <begin position="136"/>
        <end position="234"/>
    </location>
</feature>
<dbReference type="Proteomes" id="UP000472265">
    <property type="component" value="Chromosome 13"/>
</dbReference>
<evidence type="ECO:0000313" key="19">
    <source>
        <dbReference type="Proteomes" id="UP000472265"/>
    </source>
</evidence>
<name>A0A671W3Z9_SPAAU</name>
<dbReference type="GO" id="GO:0046872">
    <property type="term" value="F:metal ion binding"/>
    <property type="evidence" value="ECO:0007669"/>
    <property type="project" value="UniProtKB-KW"/>
</dbReference>
<dbReference type="PROSITE" id="PS51793">
    <property type="entry name" value="MIS18"/>
    <property type="match status" value="1"/>
</dbReference>
<keyword evidence="12" id="KW-0539">Nucleus</keyword>
<evidence type="ECO:0000256" key="4">
    <source>
        <dbReference type="ARBA" id="ARBA00022454"/>
    </source>
</evidence>
<keyword evidence="5" id="KW-1017">Isopeptide bond</keyword>
<dbReference type="GO" id="GO:0000785">
    <property type="term" value="C:chromatin"/>
    <property type="evidence" value="ECO:0007669"/>
    <property type="project" value="TreeGrafter"/>
</dbReference>
<evidence type="ECO:0000256" key="6">
    <source>
        <dbReference type="ARBA" id="ARBA00022553"/>
    </source>
</evidence>
<evidence type="ECO:0000256" key="5">
    <source>
        <dbReference type="ARBA" id="ARBA00022499"/>
    </source>
</evidence>
<dbReference type="InterPro" id="IPR004910">
    <property type="entry name" value="Yippee/Mis18/Cereblon"/>
</dbReference>
<keyword evidence="8" id="KW-0479">Metal-binding</keyword>
<keyword evidence="7" id="KW-0132">Cell division</keyword>